<accession>Q6I5W2</accession>
<evidence type="ECO:0008006" key="4">
    <source>
        <dbReference type="Google" id="ProtNLM"/>
    </source>
</evidence>
<evidence type="ECO:0000256" key="1">
    <source>
        <dbReference type="SAM" id="MobiDB-lite"/>
    </source>
</evidence>
<reference evidence="3" key="1">
    <citation type="journal article" date="2005" name="Nature">
        <title>The map-based sequence of the rice genome.</title>
        <authorList>
            <consortium name="International rice genome sequencing project (IRGSP)"/>
            <person name="Matsumoto T."/>
            <person name="Wu J."/>
            <person name="Kanamori H."/>
            <person name="Katayose Y."/>
            <person name="Fujisawa M."/>
            <person name="Namiki N."/>
            <person name="Mizuno H."/>
            <person name="Yamamoto K."/>
            <person name="Antonio B.A."/>
            <person name="Baba T."/>
            <person name="Sakata K."/>
            <person name="Nagamura Y."/>
            <person name="Aoki H."/>
            <person name="Arikawa K."/>
            <person name="Arita K."/>
            <person name="Bito T."/>
            <person name="Chiden Y."/>
            <person name="Fujitsuka N."/>
            <person name="Fukunaka R."/>
            <person name="Hamada M."/>
            <person name="Harada C."/>
            <person name="Hayashi A."/>
            <person name="Hijishita S."/>
            <person name="Honda M."/>
            <person name="Hosokawa S."/>
            <person name="Ichikawa Y."/>
            <person name="Idonuma A."/>
            <person name="Iijima M."/>
            <person name="Ikeda M."/>
            <person name="Ikeno M."/>
            <person name="Ito K."/>
            <person name="Ito S."/>
            <person name="Ito T."/>
            <person name="Ito Y."/>
            <person name="Ito Y."/>
            <person name="Iwabuchi A."/>
            <person name="Kamiya K."/>
            <person name="Karasawa W."/>
            <person name="Kurita K."/>
            <person name="Katagiri S."/>
            <person name="Kikuta A."/>
            <person name="Kobayashi H."/>
            <person name="Kobayashi N."/>
            <person name="Machita K."/>
            <person name="Maehara T."/>
            <person name="Masukawa M."/>
            <person name="Mizubayashi T."/>
            <person name="Mukai Y."/>
            <person name="Nagasaki H."/>
            <person name="Nagata Y."/>
            <person name="Naito S."/>
            <person name="Nakashima M."/>
            <person name="Nakama Y."/>
            <person name="Nakamichi Y."/>
            <person name="Nakamura M."/>
            <person name="Meguro A."/>
            <person name="Negishi M."/>
            <person name="Ohta I."/>
            <person name="Ohta T."/>
            <person name="Okamoto M."/>
            <person name="Ono N."/>
            <person name="Saji S."/>
            <person name="Sakaguchi M."/>
            <person name="Sakai K."/>
            <person name="Shibata M."/>
            <person name="Shimokawa T."/>
            <person name="Song J."/>
            <person name="Takazaki Y."/>
            <person name="Terasawa K."/>
            <person name="Tsugane M."/>
            <person name="Tsuji K."/>
            <person name="Ueda S."/>
            <person name="Waki K."/>
            <person name="Yamagata H."/>
            <person name="Yamamoto M."/>
            <person name="Yamamoto S."/>
            <person name="Yamane H."/>
            <person name="Yoshiki S."/>
            <person name="Yoshihara R."/>
            <person name="Yukawa K."/>
            <person name="Zhong H."/>
            <person name="Yano M."/>
            <person name="Yuan Q."/>
            <person name="Ouyang S."/>
            <person name="Liu J."/>
            <person name="Jones K.M."/>
            <person name="Gansberger K."/>
            <person name="Moffat K."/>
            <person name="Hill J."/>
            <person name="Bera J."/>
            <person name="Fadrosh D."/>
            <person name="Jin S."/>
            <person name="Johri S."/>
            <person name="Kim M."/>
            <person name="Overton L."/>
            <person name="Reardon M."/>
            <person name="Tsitrin T."/>
            <person name="Vuong H."/>
            <person name="Weaver B."/>
            <person name="Ciecko A."/>
            <person name="Tallon L."/>
            <person name="Jackson J."/>
            <person name="Pai G."/>
            <person name="Aken S.V."/>
            <person name="Utterback T."/>
            <person name="Reidmuller S."/>
            <person name="Feldblyum T."/>
            <person name="Hsiao J."/>
            <person name="Zismann V."/>
            <person name="Iobst S."/>
            <person name="de Vazeille A.R."/>
            <person name="Buell C.R."/>
            <person name="Ying K."/>
            <person name="Li Y."/>
            <person name="Lu T."/>
            <person name="Huang Y."/>
            <person name="Zhao Q."/>
            <person name="Feng Q."/>
            <person name="Zhang L."/>
            <person name="Zhu J."/>
            <person name="Weng Q."/>
            <person name="Mu J."/>
            <person name="Lu Y."/>
            <person name="Fan D."/>
            <person name="Liu Y."/>
            <person name="Guan J."/>
            <person name="Zhang Y."/>
            <person name="Yu S."/>
            <person name="Liu X."/>
            <person name="Zhang Y."/>
            <person name="Hong G."/>
            <person name="Han B."/>
            <person name="Choisne N."/>
            <person name="Demange N."/>
            <person name="Orjeda G."/>
            <person name="Samain S."/>
            <person name="Cattolico L."/>
            <person name="Pelletier E."/>
            <person name="Couloux A."/>
            <person name="Segurens B."/>
            <person name="Wincker P."/>
            <person name="D'Hont A."/>
            <person name="Scarpelli C."/>
            <person name="Weissenbach J."/>
            <person name="Salanoubat M."/>
            <person name="Quetier F."/>
            <person name="Yu Y."/>
            <person name="Kim H.R."/>
            <person name="Rambo T."/>
            <person name="Currie J."/>
            <person name="Collura K."/>
            <person name="Luo M."/>
            <person name="Yang T."/>
            <person name="Ammiraju J.S.S."/>
            <person name="Engler F."/>
            <person name="Soderlund C."/>
            <person name="Wing R.A."/>
            <person name="Palmer L.E."/>
            <person name="de la Bastide M."/>
            <person name="Spiegel L."/>
            <person name="Nascimento L."/>
            <person name="Zutavern T."/>
            <person name="O'Shaughnessy A."/>
            <person name="Dike S."/>
            <person name="Dedhia N."/>
            <person name="Preston R."/>
            <person name="Balija V."/>
            <person name="McCombie W.R."/>
            <person name="Chow T."/>
            <person name="Chen H."/>
            <person name="Chung M."/>
            <person name="Chen C."/>
            <person name="Shaw J."/>
            <person name="Wu H."/>
            <person name="Hsiao K."/>
            <person name="Chao Y."/>
            <person name="Chu M."/>
            <person name="Cheng C."/>
            <person name="Hour A."/>
            <person name="Lee P."/>
            <person name="Lin S."/>
            <person name="Lin Y."/>
            <person name="Liou J."/>
            <person name="Liu S."/>
            <person name="Hsing Y."/>
            <person name="Raghuvanshi S."/>
            <person name="Mohanty A."/>
            <person name="Bharti A.K."/>
            <person name="Gaur A."/>
            <person name="Gupta V."/>
            <person name="Kumar D."/>
            <person name="Ravi V."/>
            <person name="Vij S."/>
            <person name="Kapur A."/>
            <person name="Khurana P."/>
            <person name="Khurana P."/>
            <person name="Khurana J.P."/>
            <person name="Tyagi A.K."/>
            <person name="Gaikwad K."/>
            <person name="Singh A."/>
            <person name="Dalal V."/>
            <person name="Srivastava S."/>
            <person name="Dixit A."/>
            <person name="Pal A.K."/>
            <person name="Ghazi I.A."/>
            <person name="Yadav M."/>
            <person name="Pandit A."/>
            <person name="Bhargava A."/>
            <person name="Sureshbabu K."/>
            <person name="Batra K."/>
            <person name="Sharma T.R."/>
            <person name="Mohapatra T."/>
            <person name="Singh N.K."/>
            <person name="Messing J."/>
            <person name="Nelson A.B."/>
            <person name="Fuks G."/>
            <person name="Kavchok S."/>
            <person name="Keizer G."/>
            <person name="Linton E."/>
            <person name="Llaca V."/>
            <person name="Song R."/>
            <person name="Tanyolac B."/>
            <person name="Young S."/>
            <person name="Ho-Il K."/>
            <person name="Hahn J.H."/>
            <person name="Sangsakoo G."/>
            <person name="Vanavichit A."/>
            <person name="de Mattos Luiz.A.T."/>
            <person name="Zimmer P.D."/>
            <person name="Malone G."/>
            <person name="Dellagostin O."/>
            <person name="de Oliveira A.C."/>
            <person name="Bevan M."/>
            <person name="Bancroft I."/>
            <person name="Minx P."/>
            <person name="Cordum H."/>
            <person name="Wilson R."/>
            <person name="Cheng Z."/>
            <person name="Jin W."/>
            <person name="Jiang J."/>
            <person name="Leong S.A."/>
            <person name="Iwama H."/>
            <person name="Gojobori T."/>
            <person name="Itoh T."/>
            <person name="Niimura Y."/>
            <person name="Fujii Y."/>
            <person name="Habara T."/>
            <person name="Sakai H."/>
            <person name="Sato Y."/>
            <person name="Wilson G."/>
            <person name="Kumar K."/>
            <person name="McCouch S."/>
            <person name="Juretic N."/>
            <person name="Hoen D."/>
            <person name="Wright S."/>
            <person name="Bruskiewich R."/>
            <person name="Bureau T."/>
            <person name="Miyao A."/>
            <person name="Hirochika H."/>
            <person name="Nishikawa T."/>
            <person name="Kadowaki K."/>
            <person name="Sugiura M."/>
            <person name="Burr B."/>
            <person name="Sasaki T."/>
        </authorList>
    </citation>
    <scope>NUCLEOTIDE SEQUENCE [LARGE SCALE GENOMIC DNA]</scope>
    <source>
        <strain evidence="3">cv. Nipponbare</strain>
    </source>
</reference>
<name>Q6I5W2_ORYSJ</name>
<reference evidence="3" key="2">
    <citation type="journal article" date="2008" name="Nucleic Acids Res.">
        <title>The rice annotation project database (RAP-DB): 2008 update.</title>
        <authorList>
            <consortium name="The rice annotation project (RAP)"/>
        </authorList>
    </citation>
    <scope>GENOME REANNOTATION</scope>
    <source>
        <strain evidence="3">cv. Nipponbare</strain>
    </source>
</reference>
<feature type="compositionally biased region" description="Basic and acidic residues" evidence="1">
    <location>
        <begin position="313"/>
        <end position="328"/>
    </location>
</feature>
<feature type="region of interest" description="Disordered" evidence="1">
    <location>
        <begin position="313"/>
        <end position="335"/>
    </location>
</feature>
<evidence type="ECO:0000313" key="3">
    <source>
        <dbReference type="Proteomes" id="UP000000763"/>
    </source>
</evidence>
<gene>
    <name evidence="2" type="primary">OJ1076_H08.13</name>
</gene>
<dbReference type="Proteomes" id="UP000000763">
    <property type="component" value="Chromosome 5"/>
</dbReference>
<proteinExistence type="predicted"/>
<evidence type="ECO:0000313" key="2">
    <source>
        <dbReference type="EMBL" id="AAT47025.1"/>
    </source>
</evidence>
<sequence length="375" mass="42540">MSEHGPREVSLLIRLLDDSCSITEIVYDLDHSEDYARFSTGTIYSSKYSNDYTLLREVFLGARHVTTSSKLQQNSIAVVMLLDTLIDALDNAMTLMLIKERELEALSDQANRQRSLLPTHPRLHRATDQANGHLFTFQGTAGIATFTRDLRRVDWPADFNPAGIEKYGGKTDPESWLTIYTLAIRAAGGDSKAMANYLPVALTDSTRSWPLGLRDRFVANFQGTYERPGIQFDVYHVIQLKNKLLKDFIRRFFETCNKIPEDTNNVIIVNFQKGIRDENLIGKFTRKPPLTVMKLFKTANSAEAINIVREDKQSSAPHLVKDNNEYHKKDRNRRPGNLVATTSYCQSHCPSARNYNRILNGPSPNHPNSKHPAKD</sequence>
<protein>
    <recommendedName>
        <fullName evidence="4">Retrotransposon protein, putative, Ty3-gypsy subclass</fullName>
    </recommendedName>
</protein>
<dbReference type="EMBL" id="AC108498">
    <property type="protein sequence ID" value="AAT47025.1"/>
    <property type="molecule type" value="Genomic_DNA"/>
</dbReference>
<organism evidence="2 3">
    <name type="scientific">Oryza sativa subsp. japonica</name>
    <name type="common">Rice</name>
    <dbReference type="NCBI Taxonomy" id="39947"/>
    <lineage>
        <taxon>Eukaryota</taxon>
        <taxon>Viridiplantae</taxon>
        <taxon>Streptophyta</taxon>
        <taxon>Embryophyta</taxon>
        <taxon>Tracheophyta</taxon>
        <taxon>Spermatophyta</taxon>
        <taxon>Magnoliopsida</taxon>
        <taxon>Liliopsida</taxon>
        <taxon>Poales</taxon>
        <taxon>Poaceae</taxon>
        <taxon>BOP clade</taxon>
        <taxon>Oryzoideae</taxon>
        <taxon>Oryzeae</taxon>
        <taxon>Oryzinae</taxon>
        <taxon>Oryza</taxon>
        <taxon>Oryza sativa</taxon>
    </lineage>
</organism>
<dbReference type="AlphaFoldDB" id="Q6I5W2"/>
<feature type="region of interest" description="Disordered" evidence="1">
    <location>
        <begin position="355"/>
        <end position="375"/>
    </location>
</feature>